<evidence type="ECO:0000313" key="2">
    <source>
        <dbReference type="Proteomes" id="UP000699462"/>
    </source>
</evidence>
<keyword evidence="2" id="KW-1185">Reference proteome</keyword>
<dbReference type="AlphaFoldDB" id="A0A8T0DE71"/>
<dbReference type="EMBL" id="JTDF01006396">
    <property type="protein sequence ID" value="KAF8565626.1"/>
    <property type="molecule type" value="Genomic_DNA"/>
</dbReference>
<reference evidence="1 2" key="1">
    <citation type="submission" date="2019-07" db="EMBL/GenBank/DDBJ databases">
        <title>Annotation for the trematode Paragonimus westermani.</title>
        <authorList>
            <person name="Choi Y.-J."/>
        </authorList>
    </citation>
    <scope>NUCLEOTIDE SEQUENCE [LARGE SCALE GENOMIC DNA]</scope>
    <source>
        <strain evidence="1">180907_Pwestermani</strain>
    </source>
</reference>
<name>A0A8T0DE71_9TREM</name>
<evidence type="ECO:0000313" key="1">
    <source>
        <dbReference type="EMBL" id="KAF8565626.1"/>
    </source>
</evidence>
<accession>A0A8T0DE71</accession>
<protein>
    <submittedName>
        <fullName evidence="1">Uncharacterized protein</fullName>
    </submittedName>
</protein>
<sequence>MGLESNIHLRQLLWSARELLHASFFHTSKVQGSAGTHQFLKNPIPNFSDEVCSFD</sequence>
<dbReference type="Proteomes" id="UP000699462">
    <property type="component" value="Unassembled WGS sequence"/>
</dbReference>
<organism evidence="1 2">
    <name type="scientific">Paragonimus westermani</name>
    <dbReference type="NCBI Taxonomy" id="34504"/>
    <lineage>
        <taxon>Eukaryota</taxon>
        <taxon>Metazoa</taxon>
        <taxon>Spiralia</taxon>
        <taxon>Lophotrochozoa</taxon>
        <taxon>Platyhelminthes</taxon>
        <taxon>Trematoda</taxon>
        <taxon>Digenea</taxon>
        <taxon>Plagiorchiida</taxon>
        <taxon>Troglotremata</taxon>
        <taxon>Troglotrematidae</taxon>
        <taxon>Paragonimus</taxon>
    </lineage>
</organism>
<gene>
    <name evidence="1" type="ORF">P879_04546</name>
</gene>
<comment type="caution">
    <text evidence="1">The sequence shown here is derived from an EMBL/GenBank/DDBJ whole genome shotgun (WGS) entry which is preliminary data.</text>
</comment>
<proteinExistence type="predicted"/>